<protein>
    <submittedName>
        <fullName evidence="2">ImmA/IrrE family metallo-endopeptidase</fullName>
    </submittedName>
</protein>
<name>A0AAE3NXL8_9RHOB</name>
<evidence type="ECO:0000313" key="2">
    <source>
        <dbReference type="EMBL" id="MDF0603971.1"/>
    </source>
</evidence>
<reference evidence="2" key="1">
    <citation type="submission" date="2023-03" db="EMBL/GenBank/DDBJ databases">
        <title>Multiphase analysis and comparison of six strains from genera Psychromarinibacter, Lutimaribacter, and Maritimibacter, including a novel species: Psychromarinibacter sediminicola sp. nov.</title>
        <authorList>
            <person name="Wang Y.-H."/>
            <person name="Ye M.-Q."/>
            <person name="Du Z.-J."/>
        </authorList>
    </citation>
    <scope>NUCLEOTIDE SEQUENCE</scope>
    <source>
        <strain evidence="2">C21-152</strain>
    </source>
</reference>
<keyword evidence="3" id="KW-1185">Reference proteome</keyword>
<dbReference type="InterPro" id="IPR010359">
    <property type="entry name" value="IrrE_HExxH"/>
</dbReference>
<sequence length="159" mass="17535">MLTYADKMEIVRQHQSGAPVQTVPLAKDLGVNVYHVPDWPGDLSGKIMKSEKHGGKSGYAIYVNQAHHSNRRRFTTAHEIAHFILHQDSIGDGITDDGLYRSRLSNAMEAQANRLAADILMPWHLLNKYIDGGTKSVDKLAGIFKVSESAMSIRLGVPA</sequence>
<organism evidence="2 3">
    <name type="scientific">Psychromarinibacter sediminicola</name>
    <dbReference type="NCBI Taxonomy" id="3033385"/>
    <lineage>
        <taxon>Bacteria</taxon>
        <taxon>Pseudomonadati</taxon>
        <taxon>Pseudomonadota</taxon>
        <taxon>Alphaproteobacteria</taxon>
        <taxon>Rhodobacterales</taxon>
        <taxon>Paracoccaceae</taxon>
        <taxon>Psychromarinibacter</taxon>
    </lineage>
</organism>
<proteinExistence type="predicted"/>
<dbReference type="EMBL" id="JARGYC010000207">
    <property type="protein sequence ID" value="MDF0603971.1"/>
    <property type="molecule type" value="Genomic_DNA"/>
</dbReference>
<feature type="domain" description="IrrE N-terminal-like" evidence="1">
    <location>
        <begin position="27"/>
        <end position="155"/>
    </location>
</feature>
<dbReference type="RefSeq" id="WP_275570077.1">
    <property type="nucleotide sequence ID" value="NZ_JARGYC010000207.1"/>
</dbReference>
<dbReference type="InterPro" id="IPR052345">
    <property type="entry name" value="Rad_response_metalloprotease"/>
</dbReference>
<comment type="caution">
    <text evidence="2">The sequence shown here is derived from an EMBL/GenBank/DDBJ whole genome shotgun (WGS) entry which is preliminary data.</text>
</comment>
<evidence type="ECO:0000313" key="3">
    <source>
        <dbReference type="Proteomes" id="UP001220964"/>
    </source>
</evidence>
<gene>
    <name evidence="2" type="ORF">P1J78_25005</name>
</gene>
<evidence type="ECO:0000259" key="1">
    <source>
        <dbReference type="Pfam" id="PF06114"/>
    </source>
</evidence>
<dbReference type="AlphaFoldDB" id="A0AAE3NXL8"/>
<dbReference type="Gene3D" id="1.10.10.2910">
    <property type="match status" value="1"/>
</dbReference>
<dbReference type="PANTHER" id="PTHR43236">
    <property type="entry name" value="ANTITOXIN HIGA1"/>
    <property type="match status" value="1"/>
</dbReference>
<accession>A0AAE3NXL8</accession>
<dbReference type="PANTHER" id="PTHR43236:SF2">
    <property type="entry name" value="BLL0069 PROTEIN"/>
    <property type="match status" value="1"/>
</dbReference>
<dbReference type="Pfam" id="PF06114">
    <property type="entry name" value="Peptidase_M78"/>
    <property type="match status" value="1"/>
</dbReference>
<dbReference type="Proteomes" id="UP001220964">
    <property type="component" value="Unassembled WGS sequence"/>
</dbReference>